<evidence type="ECO:0000259" key="14">
    <source>
        <dbReference type="Pfam" id="PF02879"/>
    </source>
</evidence>
<comment type="similarity">
    <text evidence="4 12">Belongs to the phosphohexose mutase family.</text>
</comment>
<dbReference type="SUPFAM" id="SSF53738">
    <property type="entry name" value="Phosphoglucomutase, first 3 domains"/>
    <property type="match status" value="3"/>
</dbReference>
<comment type="pathway">
    <text evidence="3">Lipid metabolism.</text>
</comment>
<dbReference type="InterPro" id="IPR005841">
    <property type="entry name" value="Alpha-D-phosphohexomutase_SF"/>
</dbReference>
<keyword evidence="8" id="KW-0413">Isomerase</keyword>
<dbReference type="Pfam" id="PF02879">
    <property type="entry name" value="PGM_PMM_II"/>
    <property type="match status" value="1"/>
</dbReference>
<dbReference type="STRING" id="237069.SAMN05216498_2372"/>
<keyword evidence="6 12" id="KW-0479">Metal-binding</keyword>
<evidence type="ECO:0000256" key="6">
    <source>
        <dbReference type="ARBA" id="ARBA00022723"/>
    </source>
</evidence>
<dbReference type="GO" id="GO:0000287">
    <property type="term" value="F:magnesium ion binding"/>
    <property type="evidence" value="ECO:0007669"/>
    <property type="project" value="InterPro"/>
</dbReference>
<evidence type="ECO:0000256" key="8">
    <source>
        <dbReference type="ARBA" id="ARBA00023235"/>
    </source>
</evidence>
<dbReference type="PROSITE" id="PS00710">
    <property type="entry name" value="PGM_PMM"/>
    <property type="match status" value="1"/>
</dbReference>
<dbReference type="Gene3D" id="3.30.310.50">
    <property type="entry name" value="Alpha-D-phosphohexomutase, C-terminal domain"/>
    <property type="match status" value="1"/>
</dbReference>
<dbReference type="AlphaFoldDB" id="A0A1H0BSK5"/>
<dbReference type="Pfam" id="PF02878">
    <property type="entry name" value="PGM_PMM_I"/>
    <property type="match status" value="1"/>
</dbReference>
<evidence type="ECO:0000256" key="10">
    <source>
        <dbReference type="ARBA" id="ARBA00041398"/>
    </source>
</evidence>
<feature type="domain" description="Alpha-D-phosphohexomutase alpha/beta/alpha" evidence="13">
    <location>
        <begin position="43"/>
        <end position="181"/>
    </location>
</feature>
<dbReference type="InterPro" id="IPR016066">
    <property type="entry name" value="A-D-PHexomutase_CS"/>
</dbReference>
<dbReference type="GO" id="GO:0008973">
    <property type="term" value="F:phosphopentomutase activity"/>
    <property type="evidence" value="ECO:0007669"/>
    <property type="project" value="TreeGrafter"/>
</dbReference>
<dbReference type="GO" id="GO:0005975">
    <property type="term" value="P:carbohydrate metabolic process"/>
    <property type="evidence" value="ECO:0007669"/>
    <property type="project" value="InterPro"/>
</dbReference>
<dbReference type="RefSeq" id="WP_093856796.1">
    <property type="nucleotide sequence ID" value="NZ_BJVZ01000008.1"/>
</dbReference>
<protein>
    <recommendedName>
        <fullName evidence="9">Phosphoglucomutase</fullName>
    </recommendedName>
    <alternativeName>
        <fullName evidence="11">Alpha-phosphoglucomutase</fullName>
    </alternativeName>
    <alternativeName>
        <fullName evidence="10">Glucose phosphomutase</fullName>
    </alternativeName>
</protein>
<evidence type="ECO:0000313" key="16">
    <source>
        <dbReference type="EMBL" id="SDN48638.1"/>
    </source>
</evidence>
<keyword evidence="17" id="KW-1185">Reference proteome</keyword>
<dbReference type="GO" id="GO:0006166">
    <property type="term" value="P:purine ribonucleoside salvage"/>
    <property type="evidence" value="ECO:0007669"/>
    <property type="project" value="TreeGrafter"/>
</dbReference>
<evidence type="ECO:0000313" key="17">
    <source>
        <dbReference type="Proteomes" id="UP000199334"/>
    </source>
</evidence>
<gene>
    <name evidence="16" type="ORF">SAMN05216498_2372</name>
</gene>
<sequence>MSWEEHFNRWNQFDQLDIKLQEQLTDLYNDEEKLKEAFHQYLTFGTGGMRGIIGPGTNRMNIYTVRKAAKGLATYLEEQGSGFKYRGVVVAYDSRYMSLDFALETAKVLGKHDIPTYIFSSLRPTPVLSFAVRHLGTAAGVMITASHNPPEYNGYKVYNEAGGQLPPGQADDLIEKVNAVEDELSIPVLEQHELEDEDLLRWIDDRVDEAYLDELENVALNRDVVKEQADNLNIVFTSLHGTANELMQTGLKEAGFNQVHVVEEQAEPDPEFSTVASPNPEEHQAFELAIRKGFDVGADVLVATDPDADRLGVAALNGEGEYQVLTGNQLGALMLDYILTHQSEIPDNAVMIKTIVTSELGKAVANDYGIETMNVLTGFKFIGEKIEEFSQTGEREFVFGYEESYGYLVKDFSRDKDALQSTVLASEMAAYYKSQGKTLFDALGELYERHGYYLEDLHSIKLEGLDGAEQINSIMEDFRENPVDSVEDLSVEAVEDYKAGTRTYVVSGEEESIDLPASNVVKFILSEGCWCCLRPSGTEPKIKFYFGVKGKTREEAESRLQQLKGSVLKRIDTQIIS</sequence>
<dbReference type="InterPro" id="IPR016055">
    <property type="entry name" value="A-D-PHexomutase_a/b/a-I/II/III"/>
</dbReference>
<dbReference type="SUPFAM" id="SSF55957">
    <property type="entry name" value="Phosphoglucomutase, C-terminal domain"/>
    <property type="match status" value="1"/>
</dbReference>
<keyword evidence="7 12" id="KW-0460">Magnesium</keyword>
<dbReference type="PANTHER" id="PTHR45745">
    <property type="entry name" value="PHOSPHOMANNOMUTASE 45A"/>
    <property type="match status" value="1"/>
</dbReference>
<evidence type="ECO:0000256" key="11">
    <source>
        <dbReference type="ARBA" id="ARBA00041467"/>
    </source>
</evidence>
<reference evidence="16 17" key="1">
    <citation type="submission" date="2016-10" db="EMBL/GenBank/DDBJ databases">
        <authorList>
            <person name="de Groot N.N."/>
        </authorList>
    </citation>
    <scope>NUCLEOTIDE SEQUENCE [LARGE SCALE GENOMIC DNA]</scope>
    <source>
        <strain evidence="16 17">CGMCC 1.3442</strain>
    </source>
</reference>
<dbReference type="InterPro" id="IPR005845">
    <property type="entry name" value="A-D-PHexomutase_a/b/a-II"/>
</dbReference>
<evidence type="ECO:0000256" key="2">
    <source>
        <dbReference type="ARBA" id="ARBA00005164"/>
    </source>
</evidence>
<dbReference type="InterPro" id="IPR005844">
    <property type="entry name" value="A-D-PHexomutase_a/b/a-I"/>
</dbReference>
<dbReference type="EMBL" id="FNIG01000005">
    <property type="protein sequence ID" value="SDN48638.1"/>
    <property type="molecule type" value="Genomic_DNA"/>
</dbReference>
<feature type="domain" description="Alpha-D-phosphohexomutase alpha/beta/alpha" evidence="14">
    <location>
        <begin position="210"/>
        <end position="315"/>
    </location>
</feature>
<dbReference type="Proteomes" id="UP000199334">
    <property type="component" value="Unassembled WGS sequence"/>
</dbReference>
<proteinExistence type="inferred from homology"/>
<evidence type="ECO:0000259" key="13">
    <source>
        <dbReference type="Pfam" id="PF02878"/>
    </source>
</evidence>
<evidence type="ECO:0000256" key="4">
    <source>
        <dbReference type="ARBA" id="ARBA00010231"/>
    </source>
</evidence>
<comment type="pathway">
    <text evidence="2">Glycolipid metabolism; diglucosyl-diacylglycerol biosynthesis.</text>
</comment>
<evidence type="ECO:0000259" key="15">
    <source>
        <dbReference type="Pfam" id="PF02880"/>
    </source>
</evidence>
<dbReference type="CDD" id="cd05799">
    <property type="entry name" value="PGM2"/>
    <property type="match status" value="1"/>
</dbReference>
<feature type="domain" description="Alpha-D-phosphohexomutase alpha/beta/alpha" evidence="15">
    <location>
        <begin position="327"/>
        <end position="449"/>
    </location>
</feature>
<evidence type="ECO:0000256" key="3">
    <source>
        <dbReference type="ARBA" id="ARBA00005189"/>
    </source>
</evidence>
<dbReference type="OrthoDB" id="9806956at2"/>
<dbReference type="Pfam" id="PF02880">
    <property type="entry name" value="PGM_PMM_III"/>
    <property type="match status" value="1"/>
</dbReference>
<dbReference type="Gene3D" id="3.40.120.10">
    <property type="entry name" value="Alpha-D-Glucose-1,6-Bisphosphate, subunit A, domain 3"/>
    <property type="match status" value="3"/>
</dbReference>
<evidence type="ECO:0000256" key="12">
    <source>
        <dbReference type="RuleBase" id="RU004326"/>
    </source>
</evidence>
<evidence type="ECO:0000256" key="7">
    <source>
        <dbReference type="ARBA" id="ARBA00022842"/>
    </source>
</evidence>
<dbReference type="InterPro" id="IPR036900">
    <property type="entry name" value="A-D-PHexomutase_C_sf"/>
</dbReference>
<keyword evidence="5" id="KW-0597">Phosphoprotein</keyword>
<evidence type="ECO:0000256" key="5">
    <source>
        <dbReference type="ARBA" id="ARBA00022553"/>
    </source>
</evidence>
<dbReference type="PRINTS" id="PR00509">
    <property type="entry name" value="PGMPMM"/>
</dbReference>
<dbReference type="InterPro" id="IPR005846">
    <property type="entry name" value="A-D-PHexomutase_a/b/a-III"/>
</dbReference>
<dbReference type="PANTHER" id="PTHR45745:SF1">
    <property type="entry name" value="PHOSPHOGLUCOMUTASE 2B-RELATED"/>
    <property type="match status" value="1"/>
</dbReference>
<accession>A0A1H0BSK5</accession>
<evidence type="ECO:0000256" key="9">
    <source>
        <dbReference type="ARBA" id="ARBA00039995"/>
    </source>
</evidence>
<evidence type="ECO:0000256" key="1">
    <source>
        <dbReference type="ARBA" id="ARBA00001946"/>
    </source>
</evidence>
<name>A0A1H0BSK5_9BACI</name>
<comment type="cofactor">
    <cofactor evidence="1">
        <name>Mg(2+)</name>
        <dbReference type="ChEBI" id="CHEBI:18420"/>
    </cofactor>
</comment>
<organism evidence="16 17">
    <name type="scientific">Tenuibacillus multivorans</name>
    <dbReference type="NCBI Taxonomy" id="237069"/>
    <lineage>
        <taxon>Bacteria</taxon>
        <taxon>Bacillati</taxon>
        <taxon>Bacillota</taxon>
        <taxon>Bacilli</taxon>
        <taxon>Bacillales</taxon>
        <taxon>Bacillaceae</taxon>
        <taxon>Tenuibacillus</taxon>
    </lineage>
</organism>